<dbReference type="CDD" id="cd07431">
    <property type="entry name" value="PHP_PolIIIA"/>
    <property type="match status" value="1"/>
</dbReference>
<name>A0A239Z2J0_9STAP</name>
<dbReference type="InterPro" id="IPR004805">
    <property type="entry name" value="DnaE2/DnaE/PolC"/>
</dbReference>
<dbReference type="EMBL" id="LT906462">
    <property type="protein sequence ID" value="SNV64708.1"/>
    <property type="molecule type" value="Genomic_DNA"/>
</dbReference>
<dbReference type="AlphaFoldDB" id="A0A239Z2J0"/>
<organism evidence="8 9">
    <name type="scientific">Mammaliicoccus stepanovicii</name>
    <dbReference type="NCBI Taxonomy" id="643214"/>
    <lineage>
        <taxon>Bacteria</taxon>
        <taxon>Bacillati</taxon>
        <taxon>Bacillota</taxon>
        <taxon>Bacilli</taxon>
        <taxon>Bacillales</taxon>
        <taxon>Staphylococcaceae</taxon>
        <taxon>Mammaliicoccus</taxon>
    </lineage>
</organism>
<proteinExistence type="predicted"/>
<evidence type="ECO:0000259" key="7">
    <source>
        <dbReference type="SMART" id="SM00481"/>
    </source>
</evidence>
<accession>A0A239Z2J0</accession>
<dbReference type="Pfam" id="PF02811">
    <property type="entry name" value="PHP"/>
    <property type="match status" value="1"/>
</dbReference>
<dbReference type="OrthoDB" id="9803237at2"/>
<dbReference type="InterPro" id="IPR003141">
    <property type="entry name" value="Pol/His_phosphatase_N"/>
</dbReference>
<keyword evidence="5" id="KW-0239">DNA-directed DNA polymerase</keyword>
<dbReference type="EC" id="2.7.7.7" evidence="1"/>
<dbReference type="Pfam" id="PF14579">
    <property type="entry name" value="HHH_6"/>
    <property type="match status" value="1"/>
</dbReference>
<sequence>MVSHLNVHSSYDLLNSSIRIKEVVNKAKNENYQALALTDLNVMHGALQFYDECQQAGIKAIFGLTIFLDDQLNQLECVLLAKDNAGYDNLIKLSSAISIKERHYVPIEWVNTYSEGLIIIAKQLNNDNEHLFNYININEDDKYISHDSNIESNHRAVFMQSALYLNKEDSDSLVALKAIKNNEKLTISDFNTNYHHHFYAEDELTALNILQSHLNITDEIADKCTVDIKYNQDLLPKYNTPNASNSNDYLWQLLEENKQKYPQFNKQYEDRLKYEYDIIVSMGYADYFLIVSDLINYAKSHDVLVGPGRGSSGGSLVSYVLNITTIDPIKYDLLFERFLNPERVTMPDIDIDFQDTKRDKVIQYVQDKYGDNRVAGIVTYGHLLARAVARDVGRILQFDEATLNYISKLIPHKLGITLNEAYESDAFKQFVNQNHLHEKWFHLSKQLEGLPRHTSTHAAGIIINDQPLHQFVPTMMGDTGVLTQWTMTETEKLGLLKIDFLGLRNLSIIQQVVNQVKFQEQIDIDIEKIPFDDTKVFQLLSRGETTGIFQLESQGVRSVLKRLKPDHFSDIVAVTSLYRPGPMEEIPTYIKRRKHEETIEYLHPDLEGILKSTYGVIIYQEQIMQIASKFAGFSYGEADILRRAMSKKNRSVLENERKHFINGSLERGYEETTAIKIFDLILKFADYGYPKAHAVAYSKIAYIMTYLKVHYPTYFYASILSNVVGNESKTEQIITEMKRIGVNIFPPSINNSEWFYKATKKGIYTSLGAIKNVGYQSVKAMIDERKSKGIYQNLHDLVHRLPSKVKNKKLIQALVYAGALDDFKLTRATLLQSIDDVYESSESVGDANNLLAELGLNVKKEIKEVEEMPSITKSEYEREYLGFYVTDHPIITLFKENQFLSIYPLNVQNEKVPMLVMIPSLRKIRTKKGQNMAFVNIMDGINEIEGVIFPDTYKSLDNINIENKPLIIQGKFEKRNDKMQLIINHLETLETYRKKKLETAKEIMVRNVTDMKEWVTKANTSEIKITYFNDVDFTTNFIGYLNVEKGNIIDLINDLGNENVRLL</sequence>
<dbReference type="GO" id="GO:0006260">
    <property type="term" value="P:DNA replication"/>
    <property type="evidence" value="ECO:0007669"/>
    <property type="project" value="UniProtKB-KW"/>
</dbReference>
<dbReference type="CDD" id="cd04485">
    <property type="entry name" value="DnaE_OBF"/>
    <property type="match status" value="1"/>
</dbReference>
<evidence type="ECO:0000256" key="3">
    <source>
        <dbReference type="ARBA" id="ARBA00022695"/>
    </source>
</evidence>
<dbReference type="InterPro" id="IPR016195">
    <property type="entry name" value="Pol/histidinol_Pase-like"/>
</dbReference>
<evidence type="ECO:0000313" key="8">
    <source>
        <dbReference type="EMBL" id="SNV64708.1"/>
    </source>
</evidence>
<evidence type="ECO:0000256" key="1">
    <source>
        <dbReference type="ARBA" id="ARBA00012417"/>
    </source>
</evidence>
<dbReference type="Gene3D" id="1.10.10.1600">
    <property type="entry name" value="Bacterial DNA polymerase III alpha subunit, thumb domain"/>
    <property type="match status" value="1"/>
</dbReference>
<dbReference type="Gene3D" id="1.10.150.870">
    <property type="match status" value="1"/>
</dbReference>
<dbReference type="InterPro" id="IPR029460">
    <property type="entry name" value="DNAPol_HHH"/>
</dbReference>
<evidence type="ECO:0000313" key="9">
    <source>
        <dbReference type="Proteomes" id="UP000242084"/>
    </source>
</evidence>
<dbReference type="Proteomes" id="UP000242084">
    <property type="component" value="Chromosome 1"/>
</dbReference>
<reference evidence="8 9" key="1">
    <citation type="submission" date="2017-06" db="EMBL/GenBank/DDBJ databases">
        <authorList>
            <consortium name="Pathogen Informatics"/>
        </authorList>
    </citation>
    <scope>NUCLEOTIDE SEQUENCE [LARGE SCALE GENOMIC DNA]</scope>
    <source>
        <strain evidence="8 9">NCTC13839</strain>
    </source>
</reference>
<dbReference type="Gene3D" id="3.20.20.140">
    <property type="entry name" value="Metal-dependent hydrolases"/>
    <property type="match status" value="1"/>
</dbReference>
<evidence type="ECO:0000256" key="5">
    <source>
        <dbReference type="ARBA" id="ARBA00022932"/>
    </source>
</evidence>
<dbReference type="RefSeq" id="WP_095087469.1">
    <property type="nucleotide sequence ID" value="NZ_BMDM01000002.1"/>
</dbReference>
<dbReference type="Pfam" id="PF07733">
    <property type="entry name" value="DNA_pol3_alpha"/>
    <property type="match status" value="1"/>
</dbReference>
<dbReference type="GO" id="GO:0008408">
    <property type="term" value="F:3'-5' exonuclease activity"/>
    <property type="evidence" value="ECO:0007669"/>
    <property type="project" value="InterPro"/>
</dbReference>
<comment type="catalytic activity">
    <reaction evidence="6">
        <text>DNA(n) + a 2'-deoxyribonucleoside 5'-triphosphate = DNA(n+1) + diphosphate</text>
        <dbReference type="Rhea" id="RHEA:22508"/>
        <dbReference type="Rhea" id="RHEA-COMP:17339"/>
        <dbReference type="Rhea" id="RHEA-COMP:17340"/>
        <dbReference type="ChEBI" id="CHEBI:33019"/>
        <dbReference type="ChEBI" id="CHEBI:61560"/>
        <dbReference type="ChEBI" id="CHEBI:173112"/>
        <dbReference type="EC" id="2.7.7.7"/>
    </reaction>
</comment>
<evidence type="ECO:0000256" key="2">
    <source>
        <dbReference type="ARBA" id="ARBA00022679"/>
    </source>
</evidence>
<dbReference type="SUPFAM" id="SSF89550">
    <property type="entry name" value="PHP domain-like"/>
    <property type="match status" value="1"/>
</dbReference>
<dbReference type="InterPro" id="IPR004013">
    <property type="entry name" value="PHP_dom"/>
</dbReference>
<keyword evidence="9" id="KW-1185">Reference proteome</keyword>
<feature type="domain" description="Polymerase/histidinol phosphatase N-terminal" evidence="7">
    <location>
        <begin position="3"/>
        <end position="70"/>
    </location>
</feature>
<dbReference type="Pfam" id="PF17657">
    <property type="entry name" value="DNA_pol3_finger"/>
    <property type="match status" value="1"/>
</dbReference>
<evidence type="ECO:0000256" key="4">
    <source>
        <dbReference type="ARBA" id="ARBA00022705"/>
    </source>
</evidence>
<keyword evidence="3 8" id="KW-0548">Nucleotidyltransferase</keyword>
<keyword evidence="2 8" id="KW-0808">Transferase</keyword>
<dbReference type="PANTHER" id="PTHR32294">
    <property type="entry name" value="DNA POLYMERASE III SUBUNIT ALPHA"/>
    <property type="match status" value="1"/>
</dbReference>
<evidence type="ECO:0000256" key="6">
    <source>
        <dbReference type="ARBA" id="ARBA00049244"/>
    </source>
</evidence>
<dbReference type="PANTHER" id="PTHR32294:SF0">
    <property type="entry name" value="DNA POLYMERASE III SUBUNIT ALPHA"/>
    <property type="match status" value="1"/>
</dbReference>
<dbReference type="InterPro" id="IPR040982">
    <property type="entry name" value="DNA_pol3_finger"/>
</dbReference>
<gene>
    <name evidence="8" type="primary">dnaE</name>
    <name evidence="8" type="ORF">SAMEA4384403_01049</name>
</gene>
<dbReference type="GO" id="GO:0003887">
    <property type="term" value="F:DNA-directed DNA polymerase activity"/>
    <property type="evidence" value="ECO:0007669"/>
    <property type="project" value="UniProtKB-KW"/>
</dbReference>
<dbReference type="KEGG" id="sste:SAMEA4384403_1049"/>
<dbReference type="InterPro" id="IPR041931">
    <property type="entry name" value="DNA_pol3_alpha_thumb_dom"/>
</dbReference>
<dbReference type="SMART" id="SM00481">
    <property type="entry name" value="POLIIIAc"/>
    <property type="match status" value="1"/>
</dbReference>
<protein>
    <recommendedName>
        <fullName evidence="1">DNA-directed DNA polymerase</fullName>
        <ecNumber evidence="1">2.7.7.7</ecNumber>
    </recommendedName>
</protein>
<keyword evidence="4" id="KW-0235">DNA replication</keyword>
<dbReference type="NCBIfam" id="TIGR00594">
    <property type="entry name" value="polc"/>
    <property type="match status" value="1"/>
</dbReference>
<dbReference type="InterPro" id="IPR011708">
    <property type="entry name" value="DNA_pol3_alpha_NTPase_dom"/>
</dbReference>